<feature type="compositionally biased region" description="Basic and acidic residues" evidence="1">
    <location>
        <begin position="53"/>
        <end position="63"/>
    </location>
</feature>
<dbReference type="RefSeq" id="WP_043525636.1">
    <property type="nucleotide sequence ID" value="NZ_BAABKU010000014.1"/>
</dbReference>
<comment type="caution">
    <text evidence="3">The sequence shown here is derived from an EMBL/GenBank/DDBJ whole genome shotgun (WGS) entry which is preliminary data.</text>
</comment>
<reference evidence="3 4" key="1">
    <citation type="submission" date="2014-10" db="EMBL/GenBank/DDBJ databases">
        <title>Draft genome sequence of Actinoplanes utahensis NRRL 12052.</title>
        <authorList>
            <person name="Velasco-Bucheli B."/>
            <person name="del Cerro C."/>
            <person name="Hormigo D."/>
            <person name="Garcia J.L."/>
            <person name="Acebal C."/>
            <person name="Arroyo M."/>
            <person name="de la Mata I."/>
        </authorList>
    </citation>
    <scope>NUCLEOTIDE SEQUENCE [LARGE SCALE GENOMIC DNA]</scope>
    <source>
        <strain evidence="3 4">NRRL 12052</strain>
    </source>
</reference>
<evidence type="ECO:0000313" key="4">
    <source>
        <dbReference type="Proteomes" id="UP000054537"/>
    </source>
</evidence>
<feature type="chain" id="PRO_5039448725" evidence="2">
    <location>
        <begin position="20"/>
        <end position="63"/>
    </location>
</feature>
<keyword evidence="2" id="KW-0732">Signal</keyword>
<feature type="signal peptide" evidence="2">
    <location>
        <begin position="1"/>
        <end position="19"/>
    </location>
</feature>
<dbReference type="EMBL" id="JRTT01000018">
    <property type="protein sequence ID" value="KHD76473.1"/>
    <property type="molecule type" value="Genomic_DNA"/>
</dbReference>
<accession>A0A0A6UN18</accession>
<dbReference type="Proteomes" id="UP000054537">
    <property type="component" value="Unassembled WGS sequence"/>
</dbReference>
<sequence>MGGKCALALIAAAAGIAAAVGWAVATATSGPADAPGGGVGPDRSAQDSASYWTDERIRSAEPT</sequence>
<dbReference type="AlphaFoldDB" id="A0A0A6UN18"/>
<evidence type="ECO:0000256" key="1">
    <source>
        <dbReference type="SAM" id="MobiDB-lite"/>
    </source>
</evidence>
<evidence type="ECO:0000256" key="2">
    <source>
        <dbReference type="SAM" id="SignalP"/>
    </source>
</evidence>
<proteinExistence type="predicted"/>
<evidence type="ECO:0000313" key="3">
    <source>
        <dbReference type="EMBL" id="KHD76473.1"/>
    </source>
</evidence>
<organism evidence="3 4">
    <name type="scientific">Actinoplanes utahensis</name>
    <dbReference type="NCBI Taxonomy" id="1869"/>
    <lineage>
        <taxon>Bacteria</taxon>
        <taxon>Bacillati</taxon>
        <taxon>Actinomycetota</taxon>
        <taxon>Actinomycetes</taxon>
        <taxon>Micromonosporales</taxon>
        <taxon>Micromonosporaceae</taxon>
        <taxon>Actinoplanes</taxon>
    </lineage>
</organism>
<name>A0A0A6UN18_ACTUT</name>
<keyword evidence="4" id="KW-1185">Reference proteome</keyword>
<gene>
    <name evidence="3" type="ORF">MB27_17420</name>
</gene>
<feature type="region of interest" description="Disordered" evidence="1">
    <location>
        <begin position="30"/>
        <end position="63"/>
    </location>
</feature>
<protein>
    <submittedName>
        <fullName evidence="3">Uncharacterized protein</fullName>
    </submittedName>
</protein>